<dbReference type="AlphaFoldDB" id="W6R5P4"/>
<dbReference type="eggNOG" id="ENOG5031B8J">
    <property type="taxonomic scope" value="Bacteria"/>
</dbReference>
<accession>W6R5P4</accession>
<dbReference type="KEGG" id="rhl:LPU83_0592"/>
<name>W6R5P4_9HYPH</name>
<proteinExistence type="predicted"/>
<dbReference type="Proteomes" id="UP000019443">
    <property type="component" value="Chromosome"/>
</dbReference>
<gene>
    <name evidence="1" type="ORF">LPU83_0592</name>
</gene>
<dbReference type="EMBL" id="HG916852">
    <property type="protein sequence ID" value="CDM56274.1"/>
    <property type="molecule type" value="Genomic_DNA"/>
</dbReference>
<evidence type="ECO:0000313" key="2">
    <source>
        <dbReference type="Proteomes" id="UP000019443"/>
    </source>
</evidence>
<reference evidence="1" key="1">
    <citation type="submission" date="2013-11" db="EMBL/GenBank/DDBJ databases">
        <title>Draft genome sequence of the broad-host-range Rhizobium sp. LPU83 strain, a member of the low-genetic diversity Oregon-like Rhizobium sp. group.</title>
        <authorList>
            <person name="Wibberg D."/>
            <person name="Puehler A."/>
            <person name="Schlueter A."/>
        </authorList>
    </citation>
    <scope>NUCLEOTIDE SEQUENCE [LARGE SCALE GENOMIC DNA]</scope>
    <source>
        <strain evidence="1">LPU83</strain>
    </source>
</reference>
<evidence type="ECO:0000313" key="1">
    <source>
        <dbReference type="EMBL" id="CDM56274.1"/>
    </source>
</evidence>
<sequence>MAGVAGVIYGRRQALAAEGPTSPDLEVISHGWLSGSDEWYSIDVMTKNRTDRFWDMASARLTLPVGGKLVTSQIVLVDDGYGNRISPAASDLSADNLTNVTSPVSSVAPAGTASQFKLVGETDGCREVFFAYIPSRLRAELISIEFTLEDRALNVRQIRTTLNRKLKPRATSATE</sequence>
<protein>
    <submittedName>
        <fullName evidence="1">Uncharacterized protein</fullName>
    </submittedName>
</protein>
<keyword evidence="2" id="KW-1185">Reference proteome</keyword>
<dbReference type="PATRIC" id="fig|348824.6.peg.634"/>
<organism evidence="1 2">
    <name type="scientific">Rhizobium favelukesii</name>
    <dbReference type="NCBI Taxonomy" id="348824"/>
    <lineage>
        <taxon>Bacteria</taxon>
        <taxon>Pseudomonadati</taxon>
        <taxon>Pseudomonadota</taxon>
        <taxon>Alphaproteobacteria</taxon>
        <taxon>Hyphomicrobiales</taxon>
        <taxon>Rhizobiaceae</taxon>
        <taxon>Rhizobium/Agrobacterium group</taxon>
        <taxon>Rhizobium</taxon>
    </lineage>
</organism>
<dbReference type="HOGENOM" id="CLU_1531341_0_0_5"/>